<dbReference type="EMBL" id="HBUE01207096">
    <property type="protein sequence ID" value="CAG6532592.1"/>
    <property type="molecule type" value="Transcribed_RNA"/>
</dbReference>
<organism evidence="2">
    <name type="scientific">Culex pipiens</name>
    <name type="common">House mosquito</name>
    <dbReference type="NCBI Taxonomy" id="7175"/>
    <lineage>
        <taxon>Eukaryota</taxon>
        <taxon>Metazoa</taxon>
        <taxon>Ecdysozoa</taxon>
        <taxon>Arthropoda</taxon>
        <taxon>Hexapoda</taxon>
        <taxon>Insecta</taxon>
        <taxon>Pterygota</taxon>
        <taxon>Neoptera</taxon>
        <taxon>Endopterygota</taxon>
        <taxon>Diptera</taxon>
        <taxon>Nematocera</taxon>
        <taxon>Culicoidea</taxon>
        <taxon>Culicidae</taxon>
        <taxon>Culicinae</taxon>
        <taxon>Culicini</taxon>
        <taxon>Culex</taxon>
        <taxon>Culex</taxon>
    </lineage>
</organism>
<sequence>MDLPNRPGRPHRTAARTHREPGQVQRGQPREKLPRRHRQLHLRSDLPRRRHPNHPAVPDRSRLPPRVRHHPERNPHPVHRDPVSHRKPRSVLPNLVEDHEEPVWDGAGTRDAAHHVQHPKRSYLLP</sequence>
<proteinExistence type="predicted"/>
<feature type="region of interest" description="Disordered" evidence="1">
    <location>
        <begin position="1"/>
        <end position="126"/>
    </location>
</feature>
<dbReference type="AlphaFoldDB" id="A0A8D8HDU5"/>
<accession>A0A8D8HDU5</accession>
<feature type="compositionally biased region" description="Basic residues" evidence="1">
    <location>
        <begin position="115"/>
        <end position="126"/>
    </location>
</feature>
<evidence type="ECO:0000256" key="1">
    <source>
        <dbReference type="SAM" id="MobiDB-lite"/>
    </source>
</evidence>
<protein>
    <submittedName>
        <fullName evidence="2">(northern house mosquito) hypothetical protein</fullName>
    </submittedName>
</protein>
<dbReference type="EMBL" id="HBUE01313400">
    <property type="protein sequence ID" value="CAG6584464.1"/>
    <property type="molecule type" value="Transcribed_RNA"/>
</dbReference>
<reference evidence="2" key="1">
    <citation type="submission" date="2021-05" db="EMBL/GenBank/DDBJ databases">
        <authorList>
            <person name="Alioto T."/>
            <person name="Alioto T."/>
            <person name="Gomez Garrido J."/>
        </authorList>
    </citation>
    <scope>NUCLEOTIDE SEQUENCE</scope>
</reference>
<feature type="compositionally biased region" description="Basic and acidic residues" evidence="1">
    <location>
        <begin position="72"/>
        <end position="84"/>
    </location>
</feature>
<name>A0A8D8HDU5_CULPI</name>
<evidence type="ECO:0000313" key="2">
    <source>
        <dbReference type="EMBL" id="CAG6532592.1"/>
    </source>
</evidence>